<keyword evidence="2" id="KW-0472">Membrane</keyword>
<dbReference type="RefSeq" id="WP_096434285.1">
    <property type="nucleotide sequence ID" value="NZ_NTJD01000010.1"/>
</dbReference>
<keyword evidence="1" id="KW-0175">Coiled coil</keyword>
<comment type="caution">
    <text evidence="3">The sequence shown here is derived from an EMBL/GenBank/DDBJ whole genome shotgun (WGS) entry which is preliminary data.</text>
</comment>
<protein>
    <submittedName>
        <fullName evidence="3">Uncharacterized protein</fullName>
    </submittedName>
</protein>
<dbReference type="Proteomes" id="UP000243507">
    <property type="component" value="Unassembled WGS sequence"/>
</dbReference>
<keyword evidence="2" id="KW-1133">Transmembrane helix</keyword>
<evidence type="ECO:0000313" key="4">
    <source>
        <dbReference type="Proteomes" id="UP000243507"/>
    </source>
</evidence>
<evidence type="ECO:0000256" key="1">
    <source>
        <dbReference type="SAM" id="Coils"/>
    </source>
</evidence>
<accession>A0A2A4CN91</accession>
<reference evidence="3 4" key="1">
    <citation type="submission" date="2017-09" db="EMBL/GenBank/DDBJ databases">
        <title>A multilocus sequence analysis scheme for characterization of bacteria in the genus Thioclava.</title>
        <authorList>
            <person name="Liu Y."/>
            <person name="Shao Z."/>
        </authorList>
    </citation>
    <scope>NUCLEOTIDE SEQUENCE [LARGE SCALE GENOMIC DNA]</scope>
    <source>
        <strain evidence="3 4">CAU 1312</strain>
    </source>
</reference>
<organism evidence="3 4">
    <name type="scientific">Pseudothioclava arenosa</name>
    <dbReference type="NCBI Taxonomy" id="1795308"/>
    <lineage>
        <taxon>Bacteria</taxon>
        <taxon>Pseudomonadati</taxon>
        <taxon>Pseudomonadota</taxon>
        <taxon>Alphaproteobacteria</taxon>
        <taxon>Rhodobacterales</taxon>
        <taxon>Paracoccaceae</taxon>
        <taxon>Pseudothioclava</taxon>
    </lineage>
</organism>
<gene>
    <name evidence="3" type="ORF">CLN94_12480</name>
</gene>
<dbReference type="EMBL" id="NTJD01000010">
    <property type="protein sequence ID" value="PCD75722.1"/>
    <property type="molecule type" value="Genomic_DNA"/>
</dbReference>
<sequence>MNDDNAFILLLLLVALILWFVFLGPKAREARAERKKRAAEEAARRAAELERLKGEREELLKKIRSAAPDFILRARLEFEREFRARGGEGFFGQEMSPLVCFGYRVGKTKGRTEAERHAILEYAVVADLDASLPFLPAEYRSDWGAPLSITRFNRIYSHLQNVADLREGRKNFNTAVSHWRADARWFHAHKRQLVEKFRVLAIH</sequence>
<keyword evidence="2" id="KW-0812">Transmembrane</keyword>
<keyword evidence="4" id="KW-1185">Reference proteome</keyword>
<dbReference type="AlphaFoldDB" id="A0A2A4CN91"/>
<proteinExistence type="predicted"/>
<feature type="coiled-coil region" evidence="1">
    <location>
        <begin position="29"/>
        <end position="62"/>
    </location>
</feature>
<evidence type="ECO:0000256" key="2">
    <source>
        <dbReference type="SAM" id="Phobius"/>
    </source>
</evidence>
<feature type="transmembrane region" description="Helical" evidence="2">
    <location>
        <begin position="6"/>
        <end position="25"/>
    </location>
</feature>
<dbReference type="OrthoDB" id="7866722at2"/>
<evidence type="ECO:0000313" key="3">
    <source>
        <dbReference type="EMBL" id="PCD75722.1"/>
    </source>
</evidence>
<name>A0A2A4CN91_9RHOB</name>